<evidence type="ECO:0000256" key="4">
    <source>
        <dbReference type="SAM" id="MobiDB-lite"/>
    </source>
</evidence>
<protein>
    <submittedName>
        <fullName evidence="6">FCD domain-containing protein</fullName>
    </submittedName>
</protein>
<evidence type="ECO:0000256" key="3">
    <source>
        <dbReference type="ARBA" id="ARBA00023163"/>
    </source>
</evidence>
<dbReference type="InterPro" id="IPR011711">
    <property type="entry name" value="GntR_C"/>
</dbReference>
<dbReference type="InterPro" id="IPR000524">
    <property type="entry name" value="Tscrpt_reg_HTH_GntR"/>
</dbReference>
<dbReference type="InterPro" id="IPR036390">
    <property type="entry name" value="WH_DNA-bd_sf"/>
</dbReference>
<dbReference type="EMBL" id="JANDBD010000001">
    <property type="protein sequence ID" value="MCP9271184.1"/>
    <property type="molecule type" value="Genomic_DNA"/>
</dbReference>
<dbReference type="PANTHER" id="PTHR43537:SF24">
    <property type="entry name" value="GLUCONATE OPERON TRANSCRIPTIONAL REPRESSOR"/>
    <property type="match status" value="1"/>
</dbReference>
<gene>
    <name evidence="6" type="ORF">NM203_03175</name>
</gene>
<dbReference type="InterPro" id="IPR008920">
    <property type="entry name" value="TF_FadR/GntR_C"/>
</dbReference>
<accession>A0ABT1LYS1</accession>
<keyword evidence="3" id="KW-0804">Transcription</keyword>
<dbReference type="SMART" id="SM00895">
    <property type="entry name" value="FCD"/>
    <property type="match status" value="1"/>
</dbReference>
<dbReference type="Gene3D" id="1.20.120.530">
    <property type="entry name" value="GntR ligand-binding domain-like"/>
    <property type="match status" value="1"/>
</dbReference>
<evidence type="ECO:0000256" key="2">
    <source>
        <dbReference type="ARBA" id="ARBA00023125"/>
    </source>
</evidence>
<sequence length="265" mass="28680">MAGLSSVESPTTATSGNSIPRVTARRMMREAVARRLVPGDRLASEPTLMRYFDVSRGSLRETLRVLSYLGAIDVRTGPGGGARIARPGPRVVGSALAIALQFRGTTLRGLLEARAVLEPLAARMAAQRRDATDFAMLHACHARLTASTEPDRRQRERLEFHRLLAAATGNDVLELVLTALAWMGDALDQTEPEQGDRSDEARGSLLAAIGSGDAASASEYAITVLSATTDRLREGAGRPLDQRVLWPDVDELPDLQERRDVATWT</sequence>
<feature type="region of interest" description="Disordered" evidence="4">
    <location>
        <begin position="1"/>
        <end position="22"/>
    </location>
</feature>
<evidence type="ECO:0000313" key="7">
    <source>
        <dbReference type="Proteomes" id="UP001651690"/>
    </source>
</evidence>
<keyword evidence="7" id="KW-1185">Reference proteome</keyword>
<feature type="compositionally biased region" description="Polar residues" evidence="4">
    <location>
        <begin position="1"/>
        <end position="20"/>
    </location>
</feature>
<dbReference type="SUPFAM" id="SSF46785">
    <property type="entry name" value="Winged helix' DNA-binding domain"/>
    <property type="match status" value="1"/>
</dbReference>
<evidence type="ECO:0000313" key="6">
    <source>
        <dbReference type="EMBL" id="MCP9271184.1"/>
    </source>
</evidence>
<dbReference type="Gene3D" id="1.10.10.10">
    <property type="entry name" value="Winged helix-like DNA-binding domain superfamily/Winged helix DNA-binding domain"/>
    <property type="match status" value="1"/>
</dbReference>
<keyword evidence="1" id="KW-0805">Transcription regulation</keyword>
<reference evidence="6 7" key="1">
    <citation type="submission" date="2022-06" db="EMBL/GenBank/DDBJ databases">
        <title>Mycolicibacterium sp. CAU 1645 isolated from seawater.</title>
        <authorList>
            <person name="Kim W."/>
        </authorList>
    </citation>
    <scope>NUCLEOTIDE SEQUENCE [LARGE SCALE GENOMIC DNA]</scope>
    <source>
        <strain evidence="6 7">CAU 1645</strain>
    </source>
</reference>
<comment type="caution">
    <text evidence="6">The sequence shown here is derived from an EMBL/GenBank/DDBJ whole genome shotgun (WGS) entry which is preliminary data.</text>
</comment>
<dbReference type="RefSeq" id="WP_255058153.1">
    <property type="nucleotide sequence ID" value="NZ_JANDBD010000001.1"/>
</dbReference>
<dbReference type="PANTHER" id="PTHR43537">
    <property type="entry name" value="TRANSCRIPTIONAL REGULATOR, GNTR FAMILY"/>
    <property type="match status" value="1"/>
</dbReference>
<dbReference type="InterPro" id="IPR036388">
    <property type="entry name" value="WH-like_DNA-bd_sf"/>
</dbReference>
<feature type="domain" description="HTH gntR-type" evidence="5">
    <location>
        <begin position="17"/>
        <end position="87"/>
    </location>
</feature>
<keyword evidence="2" id="KW-0238">DNA-binding</keyword>
<evidence type="ECO:0000259" key="5">
    <source>
        <dbReference type="PROSITE" id="PS50949"/>
    </source>
</evidence>
<dbReference type="PROSITE" id="PS50949">
    <property type="entry name" value="HTH_GNTR"/>
    <property type="match status" value="1"/>
</dbReference>
<organism evidence="6 7">
    <name type="scientific">Mycolicibacterium arenosum</name>
    <dbReference type="NCBI Taxonomy" id="2952157"/>
    <lineage>
        <taxon>Bacteria</taxon>
        <taxon>Bacillati</taxon>
        <taxon>Actinomycetota</taxon>
        <taxon>Actinomycetes</taxon>
        <taxon>Mycobacteriales</taxon>
        <taxon>Mycobacteriaceae</taxon>
        <taxon>Mycolicibacterium</taxon>
    </lineage>
</organism>
<dbReference type="SMART" id="SM00345">
    <property type="entry name" value="HTH_GNTR"/>
    <property type="match status" value="1"/>
</dbReference>
<dbReference type="Pfam" id="PF07729">
    <property type="entry name" value="FCD"/>
    <property type="match status" value="1"/>
</dbReference>
<proteinExistence type="predicted"/>
<dbReference type="Proteomes" id="UP001651690">
    <property type="component" value="Unassembled WGS sequence"/>
</dbReference>
<name>A0ABT1LYS1_9MYCO</name>
<evidence type="ECO:0000256" key="1">
    <source>
        <dbReference type="ARBA" id="ARBA00023015"/>
    </source>
</evidence>
<dbReference type="SUPFAM" id="SSF48008">
    <property type="entry name" value="GntR ligand-binding domain-like"/>
    <property type="match status" value="1"/>
</dbReference>